<name>I1BSB9_RHIO9</name>
<protein>
    <submittedName>
        <fullName evidence="1">Uncharacterized protein</fullName>
    </submittedName>
</protein>
<evidence type="ECO:0000313" key="1">
    <source>
        <dbReference type="EMBL" id="EIE79099.1"/>
    </source>
</evidence>
<proteinExistence type="predicted"/>
<evidence type="ECO:0000313" key="2">
    <source>
        <dbReference type="Proteomes" id="UP000009138"/>
    </source>
</evidence>
<dbReference type="Proteomes" id="UP000009138">
    <property type="component" value="Unassembled WGS sequence"/>
</dbReference>
<dbReference type="EMBL" id="CH476733">
    <property type="protein sequence ID" value="EIE79099.1"/>
    <property type="molecule type" value="Genomic_DNA"/>
</dbReference>
<organism evidence="1 2">
    <name type="scientific">Rhizopus delemar (strain RA 99-880 / ATCC MYA-4621 / FGSC 9543 / NRRL 43880)</name>
    <name type="common">Mucormycosis agent</name>
    <name type="synonym">Rhizopus arrhizus var. delemar</name>
    <dbReference type="NCBI Taxonomy" id="246409"/>
    <lineage>
        <taxon>Eukaryota</taxon>
        <taxon>Fungi</taxon>
        <taxon>Fungi incertae sedis</taxon>
        <taxon>Mucoromycota</taxon>
        <taxon>Mucoromycotina</taxon>
        <taxon>Mucoromycetes</taxon>
        <taxon>Mucorales</taxon>
        <taxon>Mucorineae</taxon>
        <taxon>Rhizopodaceae</taxon>
        <taxon>Rhizopus</taxon>
    </lineage>
</organism>
<dbReference type="InParanoid" id="I1BSB9"/>
<dbReference type="AlphaFoldDB" id="I1BSB9"/>
<dbReference type="RefSeq" id="XP_067514495.1">
    <property type="nucleotide sequence ID" value="XM_067658394.1"/>
</dbReference>
<reference evidence="1 2" key="1">
    <citation type="journal article" date="2009" name="PLoS Genet.">
        <title>Genomic analysis of the basal lineage fungus Rhizopus oryzae reveals a whole-genome duplication.</title>
        <authorList>
            <person name="Ma L.-J."/>
            <person name="Ibrahim A.S."/>
            <person name="Skory C."/>
            <person name="Grabherr M.G."/>
            <person name="Burger G."/>
            <person name="Butler M."/>
            <person name="Elias M."/>
            <person name="Idnurm A."/>
            <person name="Lang B.F."/>
            <person name="Sone T."/>
            <person name="Abe A."/>
            <person name="Calvo S.E."/>
            <person name="Corrochano L.M."/>
            <person name="Engels R."/>
            <person name="Fu J."/>
            <person name="Hansberg W."/>
            <person name="Kim J.-M."/>
            <person name="Kodira C.D."/>
            <person name="Koehrsen M.J."/>
            <person name="Liu B."/>
            <person name="Miranda-Saavedra D."/>
            <person name="O'Leary S."/>
            <person name="Ortiz-Castellanos L."/>
            <person name="Poulter R."/>
            <person name="Rodriguez-Romero J."/>
            <person name="Ruiz-Herrera J."/>
            <person name="Shen Y.-Q."/>
            <person name="Zeng Q."/>
            <person name="Galagan J."/>
            <person name="Birren B.W."/>
            <person name="Cuomo C.A."/>
            <person name="Wickes B.L."/>
        </authorList>
    </citation>
    <scope>NUCLEOTIDE SEQUENCE [LARGE SCALE GENOMIC DNA]</scope>
    <source>
        <strain evidence="2">RA 99-880 / ATCC MYA-4621 / FGSC 9543 / NRRL 43880</strain>
    </source>
</reference>
<dbReference type="VEuPathDB" id="FungiDB:RO3G_03804"/>
<keyword evidence="2" id="KW-1185">Reference proteome</keyword>
<dbReference type="GeneID" id="93610775"/>
<sequence>MVGDNDEFSSEMFVSIFIKLCKNTAKTQSRCIGHKDKILVEVRSC</sequence>
<gene>
    <name evidence="1" type="ORF">RO3G_03804</name>
</gene>
<accession>I1BSB9</accession>